<organism evidence="5 6">
    <name type="scientific">Spizellomyces punctatus (strain DAOM BR117)</name>
    <dbReference type="NCBI Taxonomy" id="645134"/>
    <lineage>
        <taxon>Eukaryota</taxon>
        <taxon>Fungi</taxon>
        <taxon>Fungi incertae sedis</taxon>
        <taxon>Chytridiomycota</taxon>
        <taxon>Chytridiomycota incertae sedis</taxon>
        <taxon>Chytridiomycetes</taxon>
        <taxon>Spizellomycetales</taxon>
        <taxon>Spizellomycetaceae</taxon>
        <taxon>Spizellomyces</taxon>
    </lineage>
</organism>
<dbReference type="InParanoid" id="A0A0L0HH86"/>
<dbReference type="Gene3D" id="1.20.120.180">
    <property type="entry name" value="Proteasome activator pa28, C-terminal domain"/>
    <property type="match status" value="1"/>
</dbReference>
<evidence type="ECO:0000259" key="4">
    <source>
        <dbReference type="Pfam" id="PF02252"/>
    </source>
</evidence>
<dbReference type="GO" id="GO:0008537">
    <property type="term" value="C:proteasome activator complex"/>
    <property type="evidence" value="ECO:0007669"/>
    <property type="project" value="InterPro"/>
</dbReference>
<gene>
    <name evidence="5" type="ORF">SPPG_04576</name>
</gene>
<dbReference type="GeneID" id="27688018"/>
<evidence type="ECO:0000313" key="6">
    <source>
        <dbReference type="Proteomes" id="UP000053201"/>
    </source>
</evidence>
<dbReference type="InterPro" id="IPR003186">
    <property type="entry name" value="PA28_C"/>
</dbReference>
<dbReference type="Proteomes" id="UP000053201">
    <property type="component" value="Unassembled WGS sequence"/>
</dbReference>
<name>A0A0L0HH86_SPIPD</name>
<dbReference type="RefSeq" id="XP_016608284.1">
    <property type="nucleotide sequence ID" value="XM_016752813.1"/>
</dbReference>
<dbReference type="InterPro" id="IPR036997">
    <property type="entry name" value="PA28_C_sf"/>
</dbReference>
<dbReference type="STRING" id="645134.A0A0L0HH86"/>
<proteinExistence type="inferred from homology"/>
<dbReference type="AlphaFoldDB" id="A0A0L0HH86"/>
<keyword evidence="6" id="KW-1185">Reference proteome</keyword>
<dbReference type="SUPFAM" id="SSF47216">
    <property type="entry name" value="Proteasome activator"/>
    <property type="match status" value="1"/>
</dbReference>
<dbReference type="GO" id="GO:0005737">
    <property type="term" value="C:cytoplasm"/>
    <property type="evidence" value="ECO:0007669"/>
    <property type="project" value="TreeGrafter"/>
</dbReference>
<dbReference type="EMBL" id="KQ257456">
    <property type="protein sequence ID" value="KND00245.1"/>
    <property type="molecule type" value="Genomic_DNA"/>
</dbReference>
<keyword evidence="2" id="KW-0647">Proteasome</keyword>
<dbReference type="GO" id="GO:0061136">
    <property type="term" value="P:regulation of proteasomal protein catabolic process"/>
    <property type="evidence" value="ECO:0007669"/>
    <property type="project" value="TreeGrafter"/>
</dbReference>
<evidence type="ECO:0000313" key="5">
    <source>
        <dbReference type="EMBL" id="KND00245.1"/>
    </source>
</evidence>
<evidence type="ECO:0000256" key="2">
    <source>
        <dbReference type="ARBA" id="ARBA00022942"/>
    </source>
</evidence>
<feature type="compositionally biased region" description="Basic and acidic residues" evidence="3">
    <location>
        <begin position="67"/>
        <end position="89"/>
    </location>
</feature>
<evidence type="ECO:0000256" key="3">
    <source>
        <dbReference type="SAM" id="MobiDB-lite"/>
    </source>
</evidence>
<dbReference type="OrthoDB" id="6591885at2759"/>
<dbReference type="GO" id="GO:0061133">
    <property type="term" value="F:endopeptidase activator activity"/>
    <property type="evidence" value="ECO:0007669"/>
    <property type="project" value="TreeGrafter"/>
</dbReference>
<dbReference type="GO" id="GO:2000045">
    <property type="term" value="P:regulation of G1/S transition of mitotic cell cycle"/>
    <property type="evidence" value="ECO:0007669"/>
    <property type="project" value="TreeGrafter"/>
</dbReference>
<evidence type="ECO:0000256" key="1">
    <source>
        <dbReference type="ARBA" id="ARBA00005883"/>
    </source>
</evidence>
<protein>
    <recommendedName>
        <fullName evidence="4">Proteasome activator PA28 C-terminal domain-containing protein</fullName>
    </recommendedName>
</protein>
<dbReference type="GO" id="GO:0005654">
    <property type="term" value="C:nucleoplasm"/>
    <property type="evidence" value="ECO:0007669"/>
    <property type="project" value="TreeGrafter"/>
</dbReference>
<reference evidence="5 6" key="1">
    <citation type="submission" date="2009-08" db="EMBL/GenBank/DDBJ databases">
        <title>The Genome Sequence of Spizellomyces punctatus strain DAOM BR117.</title>
        <authorList>
            <consortium name="The Broad Institute Genome Sequencing Platform"/>
            <person name="Russ C."/>
            <person name="Cuomo C."/>
            <person name="Shea T."/>
            <person name="Young S.K."/>
            <person name="Zeng Q."/>
            <person name="Koehrsen M."/>
            <person name="Haas B."/>
            <person name="Borodovsky M."/>
            <person name="Guigo R."/>
            <person name="Alvarado L."/>
            <person name="Berlin A."/>
            <person name="Bochicchio J."/>
            <person name="Borenstein D."/>
            <person name="Chapman S."/>
            <person name="Chen Z."/>
            <person name="Engels R."/>
            <person name="Freedman E."/>
            <person name="Gellesch M."/>
            <person name="Goldberg J."/>
            <person name="Griggs A."/>
            <person name="Gujja S."/>
            <person name="Heiman D."/>
            <person name="Hepburn T."/>
            <person name="Howarth C."/>
            <person name="Jen D."/>
            <person name="Larson L."/>
            <person name="Lewis B."/>
            <person name="Mehta T."/>
            <person name="Park D."/>
            <person name="Pearson M."/>
            <person name="Roberts A."/>
            <person name="Saif S."/>
            <person name="Shenoy N."/>
            <person name="Sisk P."/>
            <person name="Stolte C."/>
            <person name="Sykes S."/>
            <person name="Thomson T."/>
            <person name="Walk T."/>
            <person name="White J."/>
            <person name="Yandava C."/>
            <person name="Burger G."/>
            <person name="Gray M.W."/>
            <person name="Holland P.W.H."/>
            <person name="King N."/>
            <person name="Lang F.B.F."/>
            <person name="Roger A.J."/>
            <person name="Ruiz-Trillo I."/>
            <person name="Lander E."/>
            <person name="Nusbaum C."/>
        </authorList>
    </citation>
    <scope>NUCLEOTIDE SEQUENCE [LARGE SCALE GENOMIC DNA]</scope>
    <source>
        <strain evidence="5 6">DAOM BR117</strain>
    </source>
</reference>
<accession>A0A0L0HH86</accession>
<dbReference type="InterPro" id="IPR036252">
    <property type="entry name" value="Proteasome_activ_sf"/>
</dbReference>
<comment type="similarity">
    <text evidence="1">Belongs to the PA28 family.</text>
</comment>
<dbReference type="VEuPathDB" id="FungiDB:SPPG_04576"/>
<dbReference type="OMA" id="NIMDYHE"/>
<feature type="domain" description="Proteasome activator PA28 C-terminal" evidence="4">
    <location>
        <begin position="81"/>
        <end position="201"/>
    </location>
</feature>
<feature type="region of interest" description="Disordered" evidence="3">
    <location>
        <begin position="59"/>
        <end position="90"/>
    </location>
</feature>
<dbReference type="Pfam" id="PF02252">
    <property type="entry name" value="PA28_C"/>
    <property type="match status" value="1"/>
</dbReference>
<dbReference type="PANTHER" id="PTHR10660">
    <property type="entry name" value="PROTEASOME REGULATOR PA28"/>
    <property type="match status" value="1"/>
</dbReference>
<dbReference type="PANTHER" id="PTHR10660:SF2">
    <property type="entry name" value="LD45860P"/>
    <property type="match status" value="1"/>
</dbReference>
<sequence>MTVTNSEEYKQFFNSYAEDMRKEAHQAVYTGIPHKIKHLRHLMEISPLINSAGISHVHRISPAKRTAGSERDPSSSKKRRIENEVKGMEEDTNESVKQLHFNLLYIDDGRTFAKLVHESIFKELTAAEDSALAIADSIHQYFSKRATLVTSCVQHKRVQDFQEAVKELDALEWLHIKSTFNDLSLTYVVLFTRITKAWTVLEPHRP</sequence>
<dbReference type="InterPro" id="IPR009077">
    <property type="entry name" value="Proteasome_activ_PA28"/>
</dbReference>